<gene>
    <name evidence="1" type="ORF">LVP1_g061</name>
</gene>
<evidence type="ECO:0000313" key="2">
    <source>
        <dbReference type="Proteomes" id="UP000222183"/>
    </source>
</evidence>
<dbReference type="EMBL" id="KX223815">
    <property type="protein sequence ID" value="ANO57990.1"/>
    <property type="molecule type" value="Genomic_DNA"/>
</dbReference>
<reference evidence="1 2" key="1">
    <citation type="journal article" date="2016" name="J. Dairy Sci.">
        <title>Characterization and adsorption of Lactobacillus virulent phage P1.</title>
        <authorList>
            <person name="Chen X."/>
            <person name="Xi Y."/>
            <person name="Zhang H."/>
            <person name="Wang Z."/>
            <person name="Fan M."/>
            <person name="Liu Y."/>
            <person name="Wu W."/>
        </authorList>
    </citation>
    <scope>NUCLEOTIDE SEQUENCE [LARGE SCALE GENOMIC DNA]</scope>
</reference>
<accession>A0A1S5RCU5</accession>
<evidence type="ECO:0000313" key="1">
    <source>
        <dbReference type="EMBL" id="ANO57990.1"/>
    </source>
</evidence>
<sequence>MRLITCYGPNCYKQGIKHPKDELTEFHGKNYCNKCLNEVMSDYEFRTSLTILLLGDYKGSPYLPSMVENQIKKYLKMGMTYEGMYRTATWLKREKGIVFERKYGIGLIRHYYDSYSSYKEDNKNDNQATGREAVVVIAKPERRHKQIKEINGDDLFD</sequence>
<protein>
    <submittedName>
        <fullName evidence="1">Uncharacterized protein</fullName>
    </submittedName>
</protein>
<proteinExistence type="predicted"/>
<dbReference type="Proteomes" id="UP000222183">
    <property type="component" value="Segment"/>
</dbReference>
<organism evidence="1 2">
    <name type="scientific">Lactobacillus phage P1</name>
    <dbReference type="NCBI Taxonomy" id="1846168"/>
    <lineage>
        <taxon>Viruses</taxon>
        <taxon>Duplodnaviria</taxon>
        <taxon>Heunggongvirae</taxon>
        <taxon>Uroviricota</taxon>
        <taxon>Caudoviricetes</taxon>
        <taxon>Tybeckvirinae</taxon>
        <taxon>Maenadvirus</taxon>
        <taxon>Maenadvirus P1</taxon>
    </lineage>
</organism>
<keyword evidence="2" id="KW-1185">Reference proteome</keyword>
<name>A0A1S5RCU5_9CAUD</name>